<sequence>MESKTVIQLLYTAPFPPESRARLEYLLAAASKHLELLEYKSIYDPAYHGLSLAELFRCRNFSFAPHPYALVADSRTLAELHSNTLTPTVDVVSVRSITPMEEWNLYDGPGDLSPLAPIVRLALLRAMAEERVTLDPHTNAWFWEHVKERAYSETQYNGNLWQVKALRASPAGAHYACLVYSVKDRNVMHALYSSEAAKTGGVFHGLRE</sequence>
<evidence type="ECO:0000313" key="2">
    <source>
        <dbReference type="Proteomes" id="UP001218218"/>
    </source>
</evidence>
<protein>
    <submittedName>
        <fullName evidence="1">Uncharacterized protein</fullName>
    </submittedName>
</protein>
<dbReference type="EMBL" id="JARIHO010000020">
    <property type="protein sequence ID" value="KAJ7346940.1"/>
    <property type="molecule type" value="Genomic_DNA"/>
</dbReference>
<gene>
    <name evidence="1" type="ORF">DFH08DRAFT_809710</name>
</gene>
<comment type="caution">
    <text evidence="1">The sequence shown here is derived from an EMBL/GenBank/DDBJ whole genome shotgun (WGS) entry which is preliminary data.</text>
</comment>
<evidence type="ECO:0000313" key="1">
    <source>
        <dbReference type="EMBL" id="KAJ7346940.1"/>
    </source>
</evidence>
<accession>A0AAD7A178</accession>
<organism evidence="1 2">
    <name type="scientific">Mycena albidolilacea</name>
    <dbReference type="NCBI Taxonomy" id="1033008"/>
    <lineage>
        <taxon>Eukaryota</taxon>
        <taxon>Fungi</taxon>
        <taxon>Dikarya</taxon>
        <taxon>Basidiomycota</taxon>
        <taxon>Agaricomycotina</taxon>
        <taxon>Agaricomycetes</taxon>
        <taxon>Agaricomycetidae</taxon>
        <taxon>Agaricales</taxon>
        <taxon>Marasmiineae</taxon>
        <taxon>Mycenaceae</taxon>
        <taxon>Mycena</taxon>
    </lineage>
</organism>
<keyword evidence="2" id="KW-1185">Reference proteome</keyword>
<proteinExistence type="predicted"/>
<dbReference type="Proteomes" id="UP001218218">
    <property type="component" value="Unassembled WGS sequence"/>
</dbReference>
<name>A0AAD7A178_9AGAR</name>
<reference evidence="1" key="1">
    <citation type="submission" date="2023-03" db="EMBL/GenBank/DDBJ databases">
        <title>Massive genome expansion in bonnet fungi (Mycena s.s.) driven by repeated elements and novel gene families across ecological guilds.</title>
        <authorList>
            <consortium name="Lawrence Berkeley National Laboratory"/>
            <person name="Harder C.B."/>
            <person name="Miyauchi S."/>
            <person name="Viragh M."/>
            <person name="Kuo A."/>
            <person name="Thoen E."/>
            <person name="Andreopoulos B."/>
            <person name="Lu D."/>
            <person name="Skrede I."/>
            <person name="Drula E."/>
            <person name="Henrissat B."/>
            <person name="Morin E."/>
            <person name="Kohler A."/>
            <person name="Barry K."/>
            <person name="LaButti K."/>
            <person name="Morin E."/>
            <person name="Salamov A."/>
            <person name="Lipzen A."/>
            <person name="Mereny Z."/>
            <person name="Hegedus B."/>
            <person name="Baldrian P."/>
            <person name="Stursova M."/>
            <person name="Weitz H."/>
            <person name="Taylor A."/>
            <person name="Grigoriev I.V."/>
            <person name="Nagy L.G."/>
            <person name="Martin F."/>
            <person name="Kauserud H."/>
        </authorList>
    </citation>
    <scope>NUCLEOTIDE SEQUENCE</scope>
    <source>
        <strain evidence="1">CBHHK002</strain>
    </source>
</reference>
<dbReference type="AlphaFoldDB" id="A0AAD7A178"/>